<dbReference type="VEuPathDB" id="FungiDB:PV10_02457"/>
<gene>
    <name evidence="1" type="ORF">B0A52_02768</name>
</gene>
<dbReference type="EMBL" id="NAJM01000006">
    <property type="protein sequence ID" value="RVX73878.1"/>
    <property type="molecule type" value="Genomic_DNA"/>
</dbReference>
<dbReference type="AlphaFoldDB" id="A0A438NDV8"/>
<reference evidence="1 2" key="1">
    <citation type="submission" date="2017-03" db="EMBL/GenBank/DDBJ databases">
        <title>Genomes of endolithic fungi from Antarctica.</title>
        <authorList>
            <person name="Coleine C."/>
            <person name="Masonjones S."/>
            <person name="Stajich J.E."/>
        </authorList>
    </citation>
    <scope>NUCLEOTIDE SEQUENCE [LARGE SCALE GENOMIC DNA]</scope>
    <source>
        <strain evidence="1 2">CCFEE 6314</strain>
    </source>
</reference>
<proteinExistence type="predicted"/>
<name>A0A438NDV8_EXOME</name>
<accession>A0A438NDV8</accession>
<organism evidence="1 2">
    <name type="scientific">Exophiala mesophila</name>
    <name type="common">Black yeast-like fungus</name>
    <dbReference type="NCBI Taxonomy" id="212818"/>
    <lineage>
        <taxon>Eukaryota</taxon>
        <taxon>Fungi</taxon>
        <taxon>Dikarya</taxon>
        <taxon>Ascomycota</taxon>
        <taxon>Pezizomycotina</taxon>
        <taxon>Eurotiomycetes</taxon>
        <taxon>Chaetothyriomycetidae</taxon>
        <taxon>Chaetothyriales</taxon>
        <taxon>Herpotrichiellaceae</taxon>
        <taxon>Exophiala</taxon>
    </lineage>
</organism>
<protein>
    <submittedName>
        <fullName evidence="1">Uncharacterized protein</fullName>
    </submittedName>
</protein>
<comment type="caution">
    <text evidence="1">The sequence shown here is derived from an EMBL/GenBank/DDBJ whole genome shotgun (WGS) entry which is preliminary data.</text>
</comment>
<sequence>MELRRSARIAARLVGTLGDIKGILSQWRAALISATRDNRFKNTTYYNIDFDTVTIDRLLDEIMSRSYLLSIQEHATFTKIRECVQSASVQSPDTVDKELAAEMRVLGTELVAILASDVEKFTGPLRPRSWGQYEGNSA</sequence>
<evidence type="ECO:0000313" key="1">
    <source>
        <dbReference type="EMBL" id="RVX73878.1"/>
    </source>
</evidence>
<dbReference type="OrthoDB" id="10290821at2759"/>
<evidence type="ECO:0000313" key="2">
    <source>
        <dbReference type="Proteomes" id="UP000288859"/>
    </source>
</evidence>
<dbReference type="Proteomes" id="UP000288859">
    <property type="component" value="Unassembled WGS sequence"/>
</dbReference>